<dbReference type="Pfam" id="PF12867">
    <property type="entry name" value="DinB_2"/>
    <property type="match status" value="1"/>
</dbReference>
<dbReference type="OrthoDB" id="9796039at2"/>
<dbReference type="InterPro" id="IPR024775">
    <property type="entry name" value="DinB-like"/>
</dbReference>
<dbReference type="NCBIfam" id="NF009807">
    <property type="entry name" value="PRK13291.1"/>
    <property type="match status" value="1"/>
</dbReference>
<sequence length="178" mass="21111">MNIEKLRFPIGPFHFNPDVTTTEFENWKMTIKNFPQKIKEVVATLSTEELQWRYRPEGWKIKQVVHHCADSHMNALIRVKLTLTEESPTIRPYEEQLWAELEDGLSDDLGASIQILEGVHHRWSTVIDSLQPKDWEKMYFHPASQKLFTLKEMLGLYAWHCEHHLAHIYQALHYKGEF</sequence>
<dbReference type="RefSeq" id="WP_129434733.1">
    <property type="nucleotide sequence ID" value="NZ_SBKO01000001.1"/>
</dbReference>
<organism evidence="2 3">
    <name type="scientific">Flavobacterium amnicola</name>
    <dbReference type="NCBI Taxonomy" id="2506422"/>
    <lineage>
        <taxon>Bacteria</taxon>
        <taxon>Pseudomonadati</taxon>
        <taxon>Bacteroidota</taxon>
        <taxon>Flavobacteriia</taxon>
        <taxon>Flavobacteriales</taxon>
        <taxon>Flavobacteriaceae</taxon>
        <taxon>Flavobacterium</taxon>
    </lineage>
</organism>
<accession>A0A4Q1K5G0</accession>
<evidence type="ECO:0000259" key="1">
    <source>
        <dbReference type="Pfam" id="PF12867"/>
    </source>
</evidence>
<protein>
    <submittedName>
        <fullName evidence="2">Putative metal-dependent hydrolase</fullName>
    </submittedName>
</protein>
<dbReference type="Proteomes" id="UP000290283">
    <property type="component" value="Unassembled WGS sequence"/>
</dbReference>
<gene>
    <name evidence="2" type="ORF">EQG63_04190</name>
</gene>
<dbReference type="AlphaFoldDB" id="A0A4Q1K5G0"/>
<reference evidence="3" key="1">
    <citation type="submission" date="2019-01" db="EMBL/GenBank/DDBJ databases">
        <title>Cytophagaceae bacterium strain CAR-16.</title>
        <authorList>
            <person name="Chen W.-M."/>
        </authorList>
    </citation>
    <scope>NUCLEOTIDE SEQUENCE [LARGE SCALE GENOMIC DNA]</scope>
    <source>
        <strain evidence="3">LLJ-11</strain>
    </source>
</reference>
<evidence type="ECO:0000313" key="2">
    <source>
        <dbReference type="EMBL" id="RXR21146.1"/>
    </source>
</evidence>
<dbReference type="InterPro" id="IPR034660">
    <property type="entry name" value="DinB/YfiT-like"/>
</dbReference>
<comment type="caution">
    <text evidence="2">The sequence shown here is derived from an EMBL/GenBank/DDBJ whole genome shotgun (WGS) entry which is preliminary data.</text>
</comment>
<keyword evidence="2" id="KW-0378">Hydrolase</keyword>
<name>A0A4Q1K5G0_9FLAO</name>
<dbReference type="EMBL" id="SBKO01000001">
    <property type="protein sequence ID" value="RXR21146.1"/>
    <property type="molecule type" value="Genomic_DNA"/>
</dbReference>
<dbReference type="GO" id="GO:0016787">
    <property type="term" value="F:hydrolase activity"/>
    <property type="evidence" value="ECO:0007669"/>
    <property type="project" value="UniProtKB-KW"/>
</dbReference>
<feature type="domain" description="DinB-like" evidence="1">
    <location>
        <begin position="36"/>
        <end position="168"/>
    </location>
</feature>
<dbReference type="Gene3D" id="1.20.120.450">
    <property type="entry name" value="dinb family like domain"/>
    <property type="match status" value="1"/>
</dbReference>
<evidence type="ECO:0000313" key="3">
    <source>
        <dbReference type="Proteomes" id="UP000290283"/>
    </source>
</evidence>
<proteinExistence type="predicted"/>
<dbReference type="SUPFAM" id="SSF109854">
    <property type="entry name" value="DinB/YfiT-like putative metalloenzymes"/>
    <property type="match status" value="1"/>
</dbReference>
<keyword evidence="3" id="KW-1185">Reference proteome</keyword>